<organism evidence="2">
    <name type="scientific">Cuerna arida</name>
    <dbReference type="NCBI Taxonomy" id="1464854"/>
    <lineage>
        <taxon>Eukaryota</taxon>
        <taxon>Metazoa</taxon>
        <taxon>Ecdysozoa</taxon>
        <taxon>Arthropoda</taxon>
        <taxon>Hexapoda</taxon>
        <taxon>Insecta</taxon>
        <taxon>Pterygota</taxon>
        <taxon>Neoptera</taxon>
        <taxon>Paraneoptera</taxon>
        <taxon>Hemiptera</taxon>
        <taxon>Auchenorrhyncha</taxon>
        <taxon>Membracoidea</taxon>
        <taxon>Cicadellidae</taxon>
        <taxon>Cicadellinae</taxon>
        <taxon>Proconiini</taxon>
        <taxon>Cuerna</taxon>
    </lineage>
</organism>
<keyword evidence="1" id="KW-0812">Transmembrane</keyword>
<keyword evidence="1" id="KW-0472">Membrane</keyword>
<evidence type="ECO:0000313" key="2">
    <source>
        <dbReference type="EMBL" id="JAS57900.1"/>
    </source>
</evidence>
<gene>
    <name evidence="2" type="ORF">g.10546</name>
</gene>
<keyword evidence="1" id="KW-1133">Transmembrane helix</keyword>
<feature type="transmembrane region" description="Helical" evidence="1">
    <location>
        <begin position="7"/>
        <end position="25"/>
    </location>
</feature>
<sequence>MTVNIPAFHLTWIVNLLMVWTWLLPIDPWTPSDLAEALLYIAVLSFAAVLTGLILLHFYGQSPGRWTQRVFFATATILFLSWASYGELDAFTFAVSYLGTFAAFVGIAMEIWPR</sequence>
<reference evidence="2" key="1">
    <citation type="submission" date="2015-11" db="EMBL/GenBank/DDBJ databases">
        <title>De novo transcriptome assembly of four potential Pierce s Disease insect vectors from Arizona vineyards.</title>
        <authorList>
            <person name="Tassone E.E."/>
        </authorList>
    </citation>
    <scope>NUCLEOTIDE SEQUENCE</scope>
</reference>
<dbReference type="AlphaFoldDB" id="A0A1B6G639"/>
<dbReference type="EMBL" id="GECZ01011869">
    <property type="protein sequence ID" value="JAS57900.1"/>
    <property type="molecule type" value="Transcribed_RNA"/>
</dbReference>
<feature type="transmembrane region" description="Helical" evidence="1">
    <location>
        <begin position="66"/>
        <end position="85"/>
    </location>
</feature>
<feature type="transmembrane region" description="Helical" evidence="1">
    <location>
        <begin position="91"/>
        <end position="112"/>
    </location>
</feature>
<evidence type="ECO:0000256" key="1">
    <source>
        <dbReference type="SAM" id="Phobius"/>
    </source>
</evidence>
<feature type="transmembrane region" description="Helical" evidence="1">
    <location>
        <begin position="37"/>
        <end position="59"/>
    </location>
</feature>
<protein>
    <submittedName>
        <fullName evidence="2">Uncharacterized protein</fullName>
    </submittedName>
</protein>
<proteinExistence type="predicted"/>
<name>A0A1B6G639_9HEMI</name>
<accession>A0A1B6G639</accession>